<dbReference type="PANTHER" id="PTHR43856">
    <property type="entry name" value="CARDIOLIPIN HYDROLASE"/>
    <property type="match status" value="1"/>
</dbReference>
<dbReference type="Proteomes" id="UP000198906">
    <property type="component" value="Unassembled WGS sequence"/>
</dbReference>
<evidence type="ECO:0000256" key="3">
    <source>
        <dbReference type="ARBA" id="ARBA00012027"/>
    </source>
</evidence>
<evidence type="ECO:0000313" key="9">
    <source>
        <dbReference type="EMBL" id="SCL17044.1"/>
    </source>
</evidence>
<name>A0A1C6RIQ5_9ACTN</name>
<evidence type="ECO:0000256" key="6">
    <source>
        <dbReference type="ARBA" id="ARBA00023098"/>
    </source>
</evidence>
<dbReference type="STRING" id="47866.GA0074694_1873"/>
<feature type="domain" description="Phospholipase D-like" evidence="8">
    <location>
        <begin position="72"/>
        <end position="212"/>
    </location>
</feature>
<gene>
    <name evidence="9" type="ORF">GA0074694_1873</name>
</gene>
<evidence type="ECO:0000256" key="1">
    <source>
        <dbReference type="ARBA" id="ARBA00000798"/>
    </source>
</evidence>
<keyword evidence="7" id="KW-0732">Signal</keyword>
<dbReference type="GO" id="GO:0004630">
    <property type="term" value="F:phospholipase D activity"/>
    <property type="evidence" value="ECO:0007669"/>
    <property type="project" value="UniProtKB-EC"/>
</dbReference>
<reference evidence="10" key="1">
    <citation type="submission" date="2016-06" db="EMBL/GenBank/DDBJ databases">
        <authorList>
            <person name="Varghese N."/>
        </authorList>
    </citation>
    <scope>NUCLEOTIDE SEQUENCE [LARGE SCALE GENOMIC DNA]</scope>
    <source>
        <strain evidence="10">DSM 46123</strain>
    </source>
</reference>
<keyword evidence="10" id="KW-1185">Reference proteome</keyword>
<dbReference type="InterPro" id="IPR051406">
    <property type="entry name" value="PLD_domain"/>
</dbReference>
<keyword evidence="6" id="KW-0443">Lipid metabolism</keyword>
<dbReference type="AlphaFoldDB" id="A0A1C6RIQ5"/>
<dbReference type="SUPFAM" id="SSF56024">
    <property type="entry name" value="Phospholipase D/nuclease"/>
    <property type="match status" value="2"/>
</dbReference>
<dbReference type="Gene3D" id="3.30.870.10">
    <property type="entry name" value="Endonuclease Chain A"/>
    <property type="match status" value="2"/>
</dbReference>
<feature type="domain" description="Phospholipase D-like" evidence="8">
    <location>
        <begin position="262"/>
        <end position="385"/>
    </location>
</feature>
<keyword evidence="5" id="KW-0442">Lipid degradation</keyword>
<evidence type="ECO:0000256" key="5">
    <source>
        <dbReference type="ARBA" id="ARBA00022963"/>
    </source>
</evidence>
<dbReference type="GO" id="GO:0016042">
    <property type="term" value="P:lipid catabolic process"/>
    <property type="evidence" value="ECO:0007669"/>
    <property type="project" value="UniProtKB-KW"/>
</dbReference>
<dbReference type="Pfam" id="PF13091">
    <property type="entry name" value="PLDc_2"/>
    <property type="match status" value="2"/>
</dbReference>
<dbReference type="GO" id="GO:0016891">
    <property type="term" value="F:RNA endonuclease activity producing 5'-phosphomonoesters, hydrolytic mechanism"/>
    <property type="evidence" value="ECO:0007669"/>
    <property type="project" value="TreeGrafter"/>
</dbReference>
<accession>A0A1C6RIQ5</accession>
<sequence length="390" mass="42169">MRATSVLAPTLLAAVAAVTMPAATATAADGTSPCRDAAVVPVRTGAVFNNPAAGDPTAVVRQVCNLVKQAPAGSRIRIAHFVVSGEAGLDFATELVAAHQRGVHVQLVLDGWQVPNPAVEALRAEFGTDRSAPSFLHVCSRLSPEGNTASCLGTKGNHNKFYLFSETGGRSDVVLQSSANFTDLNSRTYWNNAVTFVENRRLYAAYDRYFGELAAEQHADHHDDTVTTGMPGGSVTAYFFPRVEGDPVIDHLAKVGCTTAATIRIGMSEWDTYRLPIAQRLVELAGQGCQVRIVHGLMADEVRTVLSAHPNIALRELDSANVLPGRIHSKYLLVEGNVDGDTDARWVLTGSPNFNQTSLRRNDEAMVRTNIRSVYQQYRNSFEQMYAAAL</sequence>
<feature type="signal peptide" evidence="7">
    <location>
        <begin position="1"/>
        <end position="27"/>
    </location>
</feature>
<proteinExistence type="inferred from homology"/>
<dbReference type="PANTHER" id="PTHR43856:SF1">
    <property type="entry name" value="MITOCHONDRIAL CARDIOLIPIN HYDROLASE"/>
    <property type="match status" value="1"/>
</dbReference>
<evidence type="ECO:0000259" key="8">
    <source>
        <dbReference type="Pfam" id="PF13091"/>
    </source>
</evidence>
<evidence type="ECO:0000256" key="4">
    <source>
        <dbReference type="ARBA" id="ARBA00022801"/>
    </source>
</evidence>
<feature type="chain" id="PRO_5008744876" description="phospholipase D" evidence="7">
    <location>
        <begin position="28"/>
        <end position="390"/>
    </location>
</feature>
<comment type="catalytic activity">
    <reaction evidence="1">
        <text>a 1,2-diacyl-sn-glycero-3-phosphocholine + H2O = a 1,2-diacyl-sn-glycero-3-phosphate + choline + H(+)</text>
        <dbReference type="Rhea" id="RHEA:14445"/>
        <dbReference type="ChEBI" id="CHEBI:15354"/>
        <dbReference type="ChEBI" id="CHEBI:15377"/>
        <dbReference type="ChEBI" id="CHEBI:15378"/>
        <dbReference type="ChEBI" id="CHEBI:57643"/>
        <dbReference type="ChEBI" id="CHEBI:58608"/>
        <dbReference type="EC" id="3.1.4.4"/>
    </reaction>
</comment>
<dbReference type="EC" id="3.1.4.4" evidence="3"/>
<keyword evidence="4" id="KW-0378">Hydrolase</keyword>
<evidence type="ECO:0000256" key="7">
    <source>
        <dbReference type="SAM" id="SignalP"/>
    </source>
</evidence>
<protein>
    <recommendedName>
        <fullName evidence="3">phospholipase D</fullName>
        <ecNumber evidence="3">3.1.4.4</ecNumber>
    </recommendedName>
</protein>
<evidence type="ECO:0000313" key="10">
    <source>
        <dbReference type="Proteomes" id="UP000198906"/>
    </source>
</evidence>
<dbReference type="RefSeq" id="WP_091458884.1">
    <property type="nucleotide sequence ID" value="NZ_FMHU01000001.1"/>
</dbReference>
<evidence type="ECO:0000256" key="2">
    <source>
        <dbReference type="ARBA" id="ARBA00008664"/>
    </source>
</evidence>
<organism evidence="9 10">
    <name type="scientific">Micromonospora inyonensis</name>
    <dbReference type="NCBI Taxonomy" id="47866"/>
    <lineage>
        <taxon>Bacteria</taxon>
        <taxon>Bacillati</taxon>
        <taxon>Actinomycetota</taxon>
        <taxon>Actinomycetes</taxon>
        <taxon>Micromonosporales</taxon>
        <taxon>Micromonosporaceae</taxon>
        <taxon>Micromonospora</taxon>
    </lineage>
</organism>
<dbReference type="InterPro" id="IPR025202">
    <property type="entry name" value="PLD-like_dom"/>
</dbReference>
<dbReference type="EMBL" id="FMHU01000001">
    <property type="protein sequence ID" value="SCL17044.1"/>
    <property type="molecule type" value="Genomic_DNA"/>
</dbReference>
<comment type="similarity">
    <text evidence="2">Belongs to the phospholipase D family.</text>
</comment>